<name>A0A292PVM5_9PEZI</name>
<keyword evidence="1" id="KW-1133">Transmembrane helix</keyword>
<feature type="transmembrane region" description="Helical" evidence="1">
    <location>
        <begin position="361"/>
        <end position="381"/>
    </location>
</feature>
<protein>
    <submittedName>
        <fullName evidence="3">Uncharacterized protein</fullName>
    </submittedName>
</protein>
<accession>A0A292PVM5</accession>
<keyword evidence="1" id="KW-0812">Transmembrane</keyword>
<feature type="chain" id="PRO_5012109667" evidence="2">
    <location>
        <begin position="33"/>
        <end position="462"/>
    </location>
</feature>
<evidence type="ECO:0000313" key="3">
    <source>
        <dbReference type="EMBL" id="CUS10520.1"/>
    </source>
</evidence>
<evidence type="ECO:0000256" key="2">
    <source>
        <dbReference type="SAM" id="SignalP"/>
    </source>
</evidence>
<feature type="transmembrane region" description="Helical" evidence="1">
    <location>
        <begin position="387"/>
        <end position="404"/>
    </location>
</feature>
<dbReference type="AlphaFoldDB" id="A0A292PVM5"/>
<feature type="signal peptide" evidence="2">
    <location>
        <begin position="1"/>
        <end position="32"/>
    </location>
</feature>
<sequence length="462" mass="50848">MPFTLLKVHSRAFATASLLFLCFLLSVSVVSSKPVDSVGLLTLTSSPNTTKTLPSAPAPTDAPDPPSDVRLLSKVKDAASRINGMSVFWIIAPLSVACMTHPIGSACGLEPAYRHRIRIGPFISLFDTLHLLYEIHGSHKSTGDANNAAHRIRNAIRKVVEVRLKRIRTETHGAAQNPQGNLQATTLLCRFESCLFNTPIRHLVSLVLIVQYTKICGFHGIPMSFSLATGYFASWIIMEIILLVGDGHAKTEPPQAALPKPDSSPGPIIPKLVGRAVFLLQSITVLIGVFMLLWKAQSDFKFAPKHGETAPSFDLRFASFLLISSSLMYYADSMPLFVGISLMTGLCVSKRENPREFSDRIGLFMAAAYVFIITTVFYSNWVFGAGHLPFVGYITYFYVSRSFRCGKERKEKGKGCLVMTQLEPVLIFGGSALTYAGGLLFFYAFDFDPEGTWRAGWTDIFP</sequence>
<keyword evidence="4" id="KW-1185">Reference proteome</keyword>
<evidence type="ECO:0000256" key="1">
    <source>
        <dbReference type="SAM" id="Phobius"/>
    </source>
</evidence>
<dbReference type="EMBL" id="LN891045">
    <property type="protein sequence ID" value="CUS10520.1"/>
    <property type="molecule type" value="Genomic_DNA"/>
</dbReference>
<reference evidence="3" key="1">
    <citation type="submission" date="2015-10" db="EMBL/GenBank/DDBJ databases">
        <authorList>
            <person name="Regsiter A."/>
            <person name="william w."/>
        </authorList>
    </citation>
    <scope>NUCLEOTIDE SEQUENCE</scope>
    <source>
        <strain evidence="3">Montdore</strain>
    </source>
</reference>
<gene>
    <name evidence="3" type="ORF">GSTUAT00005384001</name>
</gene>
<feature type="transmembrane region" description="Helical" evidence="1">
    <location>
        <begin position="425"/>
        <end position="445"/>
    </location>
</feature>
<dbReference type="Proteomes" id="UP001412239">
    <property type="component" value="Unassembled WGS sequence"/>
</dbReference>
<keyword evidence="2" id="KW-0732">Signal</keyword>
<keyword evidence="1" id="KW-0472">Membrane</keyword>
<organism evidence="3 4">
    <name type="scientific">Tuber aestivum</name>
    <name type="common">summer truffle</name>
    <dbReference type="NCBI Taxonomy" id="59557"/>
    <lineage>
        <taxon>Eukaryota</taxon>
        <taxon>Fungi</taxon>
        <taxon>Dikarya</taxon>
        <taxon>Ascomycota</taxon>
        <taxon>Pezizomycotina</taxon>
        <taxon>Pezizomycetes</taxon>
        <taxon>Pezizales</taxon>
        <taxon>Tuberaceae</taxon>
        <taxon>Tuber</taxon>
    </lineage>
</organism>
<feature type="transmembrane region" description="Helical" evidence="1">
    <location>
        <begin position="272"/>
        <end position="294"/>
    </location>
</feature>
<evidence type="ECO:0000313" key="4">
    <source>
        <dbReference type="Proteomes" id="UP001412239"/>
    </source>
</evidence>
<feature type="transmembrane region" description="Helical" evidence="1">
    <location>
        <begin position="327"/>
        <end position="349"/>
    </location>
</feature>
<proteinExistence type="predicted"/>